<keyword evidence="1" id="KW-1133">Transmembrane helix</keyword>
<feature type="transmembrane region" description="Helical" evidence="1">
    <location>
        <begin position="204"/>
        <end position="228"/>
    </location>
</feature>
<feature type="transmembrane region" description="Helical" evidence="1">
    <location>
        <begin position="119"/>
        <end position="142"/>
    </location>
</feature>
<reference evidence="3" key="1">
    <citation type="submission" date="2022-08" db="EMBL/GenBank/DDBJ databases">
        <authorList>
            <consortium name="DOE Joint Genome Institute"/>
            <person name="Min B."/>
            <person name="Riley R."/>
            <person name="Sierra-Patev S."/>
            <person name="Naranjo-Ortiz M."/>
            <person name="Looney B."/>
            <person name="Konkel Z."/>
            <person name="Slot J.C."/>
            <person name="Sakamoto Y."/>
            <person name="Steenwyk J.L."/>
            <person name="Rokas A."/>
            <person name="Carro J."/>
            <person name="Camarero S."/>
            <person name="Ferreira P."/>
            <person name="Molpeceres G."/>
            <person name="Ruiz-Duenas F.J."/>
            <person name="Serrano A."/>
            <person name="Henrissat B."/>
            <person name="Drula E."/>
            <person name="Hughes K.W."/>
            <person name="Mata J.L."/>
            <person name="Ishikawa N.K."/>
            <person name="Vargas-Isla R."/>
            <person name="Ushijima S."/>
            <person name="Smith C.A."/>
            <person name="Ahrendt S."/>
            <person name="Andreopoulos W."/>
            <person name="He G."/>
            <person name="Labutti K."/>
            <person name="Lipzen A."/>
            <person name="Ng V."/>
            <person name="Sandor L."/>
            <person name="Barry K."/>
            <person name="Martinez A.T."/>
            <person name="Xiao Y."/>
            <person name="Gibbons J.G."/>
            <person name="Terashima K."/>
            <person name="Hibbett D.S."/>
            <person name="Grigoriev I.V."/>
        </authorList>
    </citation>
    <scope>NUCLEOTIDE SEQUENCE</scope>
    <source>
        <strain evidence="3">TFB9207</strain>
    </source>
</reference>
<proteinExistence type="predicted"/>
<name>A0AA38PI91_9AGAR</name>
<dbReference type="Pfam" id="PF20152">
    <property type="entry name" value="DUF6534"/>
    <property type="match status" value="1"/>
</dbReference>
<comment type="caution">
    <text evidence="3">The sequence shown here is derived from an EMBL/GenBank/DDBJ whole genome shotgun (WGS) entry which is preliminary data.</text>
</comment>
<protein>
    <recommendedName>
        <fullName evidence="2">DUF6534 domain-containing protein</fullName>
    </recommendedName>
</protein>
<keyword evidence="1" id="KW-0472">Membrane</keyword>
<feature type="domain" description="DUF6534" evidence="2">
    <location>
        <begin position="168"/>
        <end position="262"/>
    </location>
</feature>
<gene>
    <name evidence="3" type="ORF">F5878DRAFT_282814</name>
</gene>
<feature type="transmembrane region" description="Helical" evidence="1">
    <location>
        <begin position="88"/>
        <end position="107"/>
    </location>
</feature>
<sequence length="398" mass="43684">MSAQAIPTTVQIPIALDLSASYGALIIAAYISCALWGINVIQTYIYYWKIVDTAHKVLITKVPWFTLIQNWGRISAILASPQEALHEAWVGSIIIVIVQLYYLRRLAKFASTTRHVHTWYLWLIFIVLVALSVLQVPVTVAYCVFSINKQNIFIPINLDLKRVGLVAAAVVDVVIAVAMIMLLKDTDSVDGPKVRGSKRLSRTMSRLTVIIVNTGLVTAIVAIISLILDETASGTDFYTAIAQYPQCSIYFSAFLANLNARHFINGPGADETVSNIEDIRFASRALETRDDIETGLQSRIILSPIHSDGDVSGSGNTLNVSVVGDAAVISIDVLSSHRHLPPRNTPALMELSTKTEEIGKSSEKCSVDGEHLQIASKMRRTSVEREGAFSVPYLFSRP</sequence>
<dbReference type="InterPro" id="IPR045339">
    <property type="entry name" value="DUF6534"/>
</dbReference>
<feature type="transmembrane region" description="Helical" evidence="1">
    <location>
        <begin position="20"/>
        <end position="41"/>
    </location>
</feature>
<dbReference type="EMBL" id="MU805976">
    <property type="protein sequence ID" value="KAJ3843440.1"/>
    <property type="molecule type" value="Genomic_DNA"/>
</dbReference>
<evidence type="ECO:0000259" key="2">
    <source>
        <dbReference type="Pfam" id="PF20152"/>
    </source>
</evidence>
<keyword evidence="1" id="KW-0812">Transmembrane</keyword>
<dbReference type="AlphaFoldDB" id="A0AA38PI91"/>
<evidence type="ECO:0000313" key="4">
    <source>
        <dbReference type="Proteomes" id="UP001163846"/>
    </source>
</evidence>
<feature type="transmembrane region" description="Helical" evidence="1">
    <location>
        <begin position="162"/>
        <end position="183"/>
    </location>
</feature>
<keyword evidence="4" id="KW-1185">Reference proteome</keyword>
<dbReference type="Proteomes" id="UP001163846">
    <property type="component" value="Unassembled WGS sequence"/>
</dbReference>
<evidence type="ECO:0000256" key="1">
    <source>
        <dbReference type="SAM" id="Phobius"/>
    </source>
</evidence>
<organism evidence="3 4">
    <name type="scientific">Lentinula raphanica</name>
    <dbReference type="NCBI Taxonomy" id="153919"/>
    <lineage>
        <taxon>Eukaryota</taxon>
        <taxon>Fungi</taxon>
        <taxon>Dikarya</taxon>
        <taxon>Basidiomycota</taxon>
        <taxon>Agaricomycotina</taxon>
        <taxon>Agaricomycetes</taxon>
        <taxon>Agaricomycetidae</taxon>
        <taxon>Agaricales</taxon>
        <taxon>Marasmiineae</taxon>
        <taxon>Omphalotaceae</taxon>
        <taxon>Lentinula</taxon>
    </lineage>
</organism>
<evidence type="ECO:0000313" key="3">
    <source>
        <dbReference type="EMBL" id="KAJ3843440.1"/>
    </source>
</evidence>
<accession>A0AA38PI91</accession>